<evidence type="ECO:0000256" key="1">
    <source>
        <dbReference type="SAM" id="MobiDB-lite"/>
    </source>
</evidence>
<organism evidence="2 3">
    <name type="scientific">Pseudomonas silesiensis</name>
    <dbReference type="NCBI Taxonomy" id="1853130"/>
    <lineage>
        <taxon>Bacteria</taxon>
        <taxon>Pseudomonadati</taxon>
        <taxon>Pseudomonadota</taxon>
        <taxon>Gammaproteobacteria</taxon>
        <taxon>Pseudomonadales</taxon>
        <taxon>Pseudomonadaceae</taxon>
        <taxon>Pseudomonas</taxon>
    </lineage>
</organism>
<keyword evidence="3" id="KW-1185">Reference proteome</keyword>
<feature type="region of interest" description="Disordered" evidence="1">
    <location>
        <begin position="177"/>
        <end position="216"/>
    </location>
</feature>
<feature type="compositionally biased region" description="Acidic residues" evidence="1">
    <location>
        <begin position="517"/>
        <end position="531"/>
    </location>
</feature>
<feature type="region of interest" description="Disordered" evidence="1">
    <location>
        <begin position="504"/>
        <end position="552"/>
    </location>
</feature>
<dbReference type="AlphaFoldDB" id="A0A191Z0I3"/>
<sequence length="686" mass="76997">MSPKTPSKPPVTKPPKPGSTNEPSIRPESDTSILAPHRVWPADAIVPLTSDMGPAVRPDVDLPIHPSIEITDLPTRTITSSLQSDTSLSKYWFSAKFLRGMQAPNDDGFRYIVGRKFVDVDDGGVVRTAHVDFDETLGVYRMKLLTEQLPSGPAVYKNEASLTWRLPPQISEKAVARHDLQTGSDSTTKRPAPSSSEPPETTVVPKRPRSSDTPTYVNQSLYTASMRSPDAQGYHELTPRWGSNQSDIRFAFQDRHGNWIQVDPPTGGFGSQPTHLTHWTDQEIWELYGIQGREIERFRSEAQALGKPPHWVEPNVTDDPVVNLVGDSLHWLHPTLTSNERQALLQSYNLLPSQLSRLQQHLQTELTLPPWVQAHKRMTEDVGNPLYLDQFSRDAINELNLKRDARHEGYDPETSLTPQLREALLVKLGYRRNKNNCLYRTDIPALFRGDERTPFELANDNTMLPRYAHSPGATTDKPISATFSLKEGLMYASAPDPEYLRFNSQLNKYPGKNTNDSDSDASDASDSDSSESSEWSDTGSPVPWDHERHYQPTRTRQTEMFLYALDTRTLEVVPHEENHNFNSAARDTPPTWFPDDDYEGLISVTKKGLEAGRVWLLNSALTKGANVKDIAQQAGSRGDKIEASTHAGHANKHEYDQLIDDVEAAGKPMLRLSGNKNEFAYDVIWP</sequence>
<dbReference type="EMBL" id="CP014870">
    <property type="protein sequence ID" value="ANJ58534.1"/>
    <property type="molecule type" value="Genomic_DNA"/>
</dbReference>
<gene>
    <name evidence="2" type="ORF">PMA3_26615</name>
</gene>
<evidence type="ECO:0000313" key="3">
    <source>
        <dbReference type="Proteomes" id="UP000078354"/>
    </source>
</evidence>
<dbReference type="KEGG" id="psil:PMA3_26615"/>
<accession>A0A191Z0I3</accession>
<dbReference type="Proteomes" id="UP000078354">
    <property type="component" value="Chromosome"/>
</dbReference>
<name>A0A191Z0I3_9PSED</name>
<protein>
    <submittedName>
        <fullName evidence="2">Uncharacterized protein</fullName>
    </submittedName>
</protein>
<feature type="compositionally biased region" description="Low complexity" evidence="1">
    <location>
        <begin position="193"/>
        <end position="205"/>
    </location>
</feature>
<evidence type="ECO:0000313" key="2">
    <source>
        <dbReference type="EMBL" id="ANJ58534.1"/>
    </source>
</evidence>
<reference evidence="2 3" key="1">
    <citation type="journal article" date="2018" name="Syst. Appl. Microbiol.">
        <title>Pseudomonas silesiensis sp. nov. strain A3T isolated from a biological pesticide sewage treatment plant and analysis of the complete genome sequence.</title>
        <authorList>
            <person name="Kaminski M.A."/>
            <person name="Furmanczyk E.M."/>
            <person name="Sobczak A."/>
            <person name="Dziembowski A."/>
            <person name="Lipinski L."/>
        </authorList>
    </citation>
    <scope>NUCLEOTIDE SEQUENCE [LARGE SCALE GENOMIC DNA]</scope>
    <source>
        <strain evidence="2 3">A3</strain>
    </source>
</reference>
<dbReference type="OrthoDB" id="7026620at2"/>
<feature type="region of interest" description="Disordered" evidence="1">
    <location>
        <begin position="1"/>
        <end position="33"/>
    </location>
</feature>
<feature type="compositionally biased region" description="Pro residues" evidence="1">
    <location>
        <begin position="1"/>
        <end position="17"/>
    </location>
</feature>
<proteinExistence type="predicted"/>